<accession>A0A8S1KSZ9</accession>
<dbReference type="AlphaFoldDB" id="A0A8S1KSZ9"/>
<dbReference type="EMBL" id="CAJJDN010000011">
    <property type="protein sequence ID" value="CAD8057491.1"/>
    <property type="molecule type" value="Genomic_DNA"/>
</dbReference>
<sequence>MLTYTDFCLKLAKIIKDEKIESQTLTTLVEETIDQLEKSQAPIETYEEIIAKELQFYRNECLYLNKLRLTLQFQVKQLQRQLLEEKEANIELTNVLKTQKQEQLLNQTKTEGLNNITQRNESYKLSTRQHKEQFSVTQRQPLVPQTTKLMQVAPHLTIEIKNIKTPLIEQQDPKNLKELFDQCVQQLYRDNQMRGNHIKKNKQICSRDHSGQFQLCEDDKDITFSKLDIKTLTEKFFLNPHFLKMIEAQIFDIKCCNNKACLYNYKQSQISSEPQHNQNESKLLEIPKKIPQFRKDHRSKSVGRKDDLKLQYQYLFADVLRLERELCATPKQNKNRQIELKSQLKDVREKLYQLQCKILN</sequence>
<reference evidence="1" key="1">
    <citation type="submission" date="2021-01" db="EMBL/GenBank/DDBJ databases">
        <authorList>
            <consortium name="Genoscope - CEA"/>
            <person name="William W."/>
        </authorList>
    </citation>
    <scope>NUCLEOTIDE SEQUENCE</scope>
</reference>
<name>A0A8S1KSZ9_9CILI</name>
<keyword evidence="2" id="KW-1185">Reference proteome</keyword>
<proteinExistence type="predicted"/>
<organism evidence="1 2">
    <name type="scientific">Paramecium sonneborni</name>
    <dbReference type="NCBI Taxonomy" id="65129"/>
    <lineage>
        <taxon>Eukaryota</taxon>
        <taxon>Sar</taxon>
        <taxon>Alveolata</taxon>
        <taxon>Ciliophora</taxon>
        <taxon>Intramacronucleata</taxon>
        <taxon>Oligohymenophorea</taxon>
        <taxon>Peniculida</taxon>
        <taxon>Parameciidae</taxon>
        <taxon>Paramecium</taxon>
    </lineage>
</organism>
<dbReference type="Proteomes" id="UP000692954">
    <property type="component" value="Unassembled WGS sequence"/>
</dbReference>
<evidence type="ECO:0000313" key="1">
    <source>
        <dbReference type="EMBL" id="CAD8057491.1"/>
    </source>
</evidence>
<evidence type="ECO:0000313" key="2">
    <source>
        <dbReference type="Proteomes" id="UP000692954"/>
    </source>
</evidence>
<dbReference type="OrthoDB" id="295484at2759"/>
<gene>
    <name evidence="1" type="ORF">PSON_ATCC_30995.1.T0110244</name>
</gene>
<comment type="caution">
    <text evidence="1">The sequence shown here is derived from an EMBL/GenBank/DDBJ whole genome shotgun (WGS) entry which is preliminary data.</text>
</comment>
<protein>
    <submittedName>
        <fullName evidence="1">Uncharacterized protein</fullName>
    </submittedName>
</protein>